<evidence type="ECO:0000313" key="4">
    <source>
        <dbReference type="RefSeq" id="XP_030979503.1"/>
    </source>
</evidence>
<feature type="compositionally biased region" description="Low complexity" evidence="1">
    <location>
        <begin position="141"/>
        <end position="184"/>
    </location>
</feature>
<evidence type="ECO:0000313" key="3">
    <source>
        <dbReference type="Proteomes" id="UP000515153"/>
    </source>
</evidence>
<dbReference type="AlphaFoldDB" id="A0A6P8AX58"/>
<dbReference type="OrthoDB" id="10538759at2759"/>
<name>A0A6P8AX58_PYRGI</name>
<evidence type="ECO:0000256" key="1">
    <source>
        <dbReference type="SAM" id="MobiDB-lite"/>
    </source>
</evidence>
<keyword evidence="2" id="KW-0472">Membrane</keyword>
<reference evidence="4" key="3">
    <citation type="submission" date="2025-08" db="UniProtKB">
        <authorList>
            <consortium name="RefSeq"/>
        </authorList>
    </citation>
    <scope>IDENTIFICATION</scope>
    <source>
        <strain evidence="4">NI907</strain>
    </source>
</reference>
<accession>A0A6P8AX58</accession>
<gene>
    <name evidence="4" type="ORF">PgNI_10701</name>
</gene>
<organism evidence="3 4">
    <name type="scientific">Pyricularia grisea</name>
    <name type="common">Crabgrass-specific blast fungus</name>
    <name type="synonym">Magnaporthe grisea</name>
    <dbReference type="NCBI Taxonomy" id="148305"/>
    <lineage>
        <taxon>Eukaryota</taxon>
        <taxon>Fungi</taxon>
        <taxon>Dikarya</taxon>
        <taxon>Ascomycota</taxon>
        <taxon>Pezizomycotina</taxon>
        <taxon>Sordariomycetes</taxon>
        <taxon>Sordariomycetidae</taxon>
        <taxon>Magnaporthales</taxon>
        <taxon>Pyriculariaceae</taxon>
        <taxon>Pyricularia</taxon>
    </lineage>
</organism>
<sequence length="207" mass="21527">MQFVNYLAVVTSVTHVVQVRQQAPATSECPSILSSLESAMPTMPSKLASAQSIVKTDVCHYIRPPIQTSLVEELYSMYDQWSSEADRWAMTSSNAAVIRTVKSRCQDYLLSSATSSLNSLTACGLDFSILPSTESSTGLVSTTMESSAAEKTTAAETGKTTTAETGSSVTPAGAATPTPTTPGAGARSGVSIVLVAGAIFVGSFLVL</sequence>
<feature type="region of interest" description="Disordered" evidence="1">
    <location>
        <begin position="140"/>
        <end position="184"/>
    </location>
</feature>
<reference evidence="3 4" key="1">
    <citation type="journal article" date="2019" name="Mol. Biol. Evol.">
        <title>Blast fungal genomes show frequent chromosomal changes, gene gains and losses, and effector gene turnover.</title>
        <authorList>
            <person name="Gomez Luciano L.B."/>
            <person name="Jason Tsai I."/>
            <person name="Chuma I."/>
            <person name="Tosa Y."/>
            <person name="Chen Y.H."/>
            <person name="Li J.Y."/>
            <person name="Li M.Y."/>
            <person name="Jade Lu M.Y."/>
            <person name="Nakayashiki H."/>
            <person name="Li W.H."/>
        </authorList>
    </citation>
    <scope>NUCLEOTIDE SEQUENCE [LARGE SCALE GENOMIC DNA]</scope>
    <source>
        <strain evidence="3 4">NI907</strain>
    </source>
</reference>
<keyword evidence="2" id="KW-0812">Transmembrane</keyword>
<dbReference type="RefSeq" id="XP_030979503.1">
    <property type="nucleotide sequence ID" value="XM_031130674.1"/>
</dbReference>
<protein>
    <submittedName>
        <fullName evidence="4">Uncharacterized protein</fullName>
    </submittedName>
</protein>
<keyword evidence="3" id="KW-1185">Reference proteome</keyword>
<reference evidence="4" key="2">
    <citation type="submission" date="2019-10" db="EMBL/GenBank/DDBJ databases">
        <authorList>
            <consortium name="NCBI Genome Project"/>
        </authorList>
    </citation>
    <scope>NUCLEOTIDE SEQUENCE</scope>
    <source>
        <strain evidence="4">NI907</strain>
    </source>
</reference>
<evidence type="ECO:0000256" key="2">
    <source>
        <dbReference type="SAM" id="Phobius"/>
    </source>
</evidence>
<proteinExistence type="predicted"/>
<feature type="transmembrane region" description="Helical" evidence="2">
    <location>
        <begin position="188"/>
        <end position="206"/>
    </location>
</feature>
<dbReference type="GeneID" id="41965580"/>
<keyword evidence="2" id="KW-1133">Transmembrane helix</keyword>
<dbReference type="KEGG" id="pgri:PgNI_10701"/>
<dbReference type="Proteomes" id="UP000515153">
    <property type="component" value="Chromosome VII"/>
</dbReference>